<evidence type="ECO:0000256" key="5">
    <source>
        <dbReference type="ARBA" id="ARBA00022691"/>
    </source>
</evidence>
<comment type="similarity">
    <text evidence="1 6">Belongs to the methyltransferase superfamily. PrmA family.</text>
</comment>
<evidence type="ECO:0000313" key="8">
    <source>
        <dbReference type="Proteomes" id="UP000221024"/>
    </source>
</evidence>
<dbReference type="OrthoDB" id="9785995at2"/>
<comment type="caution">
    <text evidence="7">The sequence shown here is derived from an EMBL/GenBank/DDBJ whole genome shotgun (WGS) entry which is preliminary data.</text>
</comment>
<dbReference type="InterPro" id="IPR004498">
    <property type="entry name" value="Ribosomal_PrmA_MeTrfase"/>
</dbReference>
<dbReference type="Proteomes" id="UP000221024">
    <property type="component" value="Unassembled WGS sequence"/>
</dbReference>
<feature type="binding site" evidence="6">
    <location>
        <position position="177"/>
    </location>
    <ligand>
        <name>S-adenosyl-L-methionine</name>
        <dbReference type="ChEBI" id="CHEBI:59789"/>
    </ligand>
</feature>
<evidence type="ECO:0000256" key="6">
    <source>
        <dbReference type="HAMAP-Rule" id="MF_00735"/>
    </source>
</evidence>
<dbReference type="InterPro" id="IPR029063">
    <property type="entry name" value="SAM-dependent_MTases_sf"/>
</dbReference>
<feature type="binding site" evidence="6">
    <location>
        <position position="134"/>
    </location>
    <ligand>
        <name>S-adenosyl-L-methionine</name>
        <dbReference type="ChEBI" id="CHEBI:59789"/>
    </ligand>
</feature>
<dbReference type="RefSeq" id="WP_098061619.1">
    <property type="nucleotide sequence ID" value="NZ_PDEP01000004.1"/>
</dbReference>
<evidence type="ECO:0000256" key="3">
    <source>
        <dbReference type="ARBA" id="ARBA00022603"/>
    </source>
</evidence>
<organism evidence="7 8">
    <name type="scientific">Longimonas halophila</name>
    <dbReference type="NCBI Taxonomy" id="1469170"/>
    <lineage>
        <taxon>Bacteria</taxon>
        <taxon>Pseudomonadati</taxon>
        <taxon>Rhodothermota</taxon>
        <taxon>Rhodothermia</taxon>
        <taxon>Rhodothermales</taxon>
        <taxon>Salisaetaceae</taxon>
        <taxon>Longimonas</taxon>
    </lineage>
</organism>
<dbReference type="GO" id="GO:0032259">
    <property type="term" value="P:methylation"/>
    <property type="evidence" value="ECO:0007669"/>
    <property type="project" value="UniProtKB-KW"/>
</dbReference>
<keyword evidence="3 6" id="KW-0489">Methyltransferase</keyword>
<evidence type="ECO:0000256" key="1">
    <source>
        <dbReference type="ARBA" id="ARBA00009741"/>
    </source>
</evidence>
<dbReference type="SUPFAM" id="SSF53335">
    <property type="entry name" value="S-adenosyl-L-methionine-dependent methyltransferases"/>
    <property type="match status" value="1"/>
</dbReference>
<dbReference type="InterPro" id="IPR050078">
    <property type="entry name" value="Ribosomal_L11_MeTrfase_PrmA"/>
</dbReference>
<keyword evidence="8" id="KW-1185">Reference proteome</keyword>
<protein>
    <recommendedName>
        <fullName evidence="6">Ribosomal protein L11 methyltransferase</fullName>
        <shortName evidence="6">L11 Mtase</shortName>
        <ecNumber evidence="6">2.1.1.-</ecNumber>
    </recommendedName>
</protein>
<evidence type="ECO:0000256" key="4">
    <source>
        <dbReference type="ARBA" id="ARBA00022679"/>
    </source>
</evidence>
<dbReference type="AlphaFoldDB" id="A0A2H3NYL5"/>
<proteinExistence type="inferred from homology"/>
<keyword evidence="7" id="KW-0687">Ribonucleoprotein</keyword>
<dbReference type="EMBL" id="PDEP01000004">
    <property type="protein sequence ID" value="PEN07897.1"/>
    <property type="molecule type" value="Genomic_DNA"/>
</dbReference>
<reference evidence="7 8" key="1">
    <citation type="submission" date="2017-10" db="EMBL/GenBank/DDBJ databases">
        <title>Draft genome of Longimonas halophila.</title>
        <authorList>
            <person name="Goh K.M."/>
            <person name="Shamsir M.S."/>
            <person name="Lim S.W."/>
        </authorList>
    </citation>
    <scope>NUCLEOTIDE SEQUENCE [LARGE SCALE GENOMIC DNA]</scope>
    <source>
        <strain evidence="7 8">KCTC 42399</strain>
    </source>
</reference>
<accession>A0A2H3NYL5</accession>
<comment type="catalytic activity">
    <reaction evidence="6">
        <text>L-lysyl-[protein] + 3 S-adenosyl-L-methionine = N(6),N(6),N(6)-trimethyl-L-lysyl-[protein] + 3 S-adenosyl-L-homocysteine + 3 H(+)</text>
        <dbReference type="Rhea" id="RHEA:54192"/>
        <dbReference type="Rhea" id="RHEA-COMP:9752"/>
        <dbReference type="Rhea" id="RHEA-COMP:13826"/>
        <dbReference type="ChEBI" id="CHEBI:15378"/>
        <dbReference type="ChEBI" id="CHEBI:29969"/>
        <dbReference type="ChEBI" id="CHEBI:57856"/>
        <dbReference type="ChEBI" id="CHEBI:59789"/>
        <dbReference type="ChEBI" id="CHEBI:61961"/>
    </reaction>
</comment>
<dbReference type="NCBIfam" id="NF001785">
    <property type="entry name" value="PRK00517.2-2"/>
    <property type="match status" value="1"/>
</dbReference>
<keyword evidence="2 6" id="KW-0963">Cytoplasm</keyword>
<dbReference type="GO" id="GO:0016279">
    <property type="term" value="F:protein-lysine N-methyltransferase activity"/>
    <property type="evidence" value="ECO:0007669"/>
    <property type="project" value="RHEA"/>
</dbReference>
<dbReference type="PANTHER" id="PTHR43648:SF1">
    <property type="entry name" value="ELECTRON TRANSFER FLAVOPROTEIN BETA SUBUNIT LYSINE METHYLTRANSFERASE"/>
    <property type="match status" value="1"/>
</dbReference>
<comment type="function">
    <text evidence="6">Methylates ribosomal protein L11.</text>
</comment>
<feature type="binding site" evidence="6">
    <location>
        <position position="155"/>
    </location>
    <ligand>
        <name>S-adenosyl-L-methionine</name>
        <dbReference type="ChEBI" id="CHEBI:59789"/>
    </ligand>
</feature>
<dbReference type="HAMAP" id="MF_00735">
    <property type="entry name" value="Methyltr_PrmA"/>
    <property type="match status" value="1"/>
</dbReference>
<dbReference type="GO" id="GO:0005840">
    <property type="term" value="C:ribosome"/>
    <property type="evidence" value="ECO:0007669"/>
    <property type="project" value="UniProtKB-KW"/>
</dbReference>
<gene>
    <name evidence="6" type="primary">prmA</name>
    <name evidence="7" type="ORF">CRI93_05475</name>
</gene>
<dbReference type="EC" id="2.1.1.-" evidence="6"/>
<comment type="subcellular location">
    <subcellularLocation>
        <location evidence="6">Cytoplasm</location>
    </subcellularLocation>
</comment>
<feature type="binding site" evidence="6">
    <location>
        <position position="220"/>
    </location>
    <ligand>
        <name>S-adenosyl-L-methionine</name>
        <dbReference type="ChEBI" id="CHEBI:59789"/>
    </ligand>
</feature>
<dbReference type="GO" id="GO:0005737">
    <property type="term" value="C:cytoplasm"/>
    <property type="evidence" value="ECO:0007669"/>
    <property type="project" value="UniProtKB-SubCell"/>
</dbReference>
<dbReference type="Gene3D" id="3.40.50.150">
    <property type="entry name" value="Vaccinia Virus protein VP39"/>
    <property type="match status" value="1"/>
</dbReference>
<sequence length="286" mass="30720">MPDNAATPTVEVTITGAGAHHEALTALLNEHGAHGFYPEGNTFRAYVAAPVWGEAKADAVREWLDAQAPTAALHIDTIPARNWNAEWEASVEPQHIGPFFVRPSWSDAAPPPNAYPPLVIDPKMSFGTGYHATTRLVLELMADLSFDDARVLDVGTGTGILAIAACRAGAARVDAIDIDTWAVENTRENIAQNDVAERVQVHHGTLADLPLASADIVLANIHRAVLIDLMPQFAERLREGGHCICSGCLLDDAPAMRAAAREHGFAVTNERSSLPWWAVHLTRAAA</sequence>
<evidence type="ECO:0000313" key="7">
    <source>
        <dbReference type="EMBL" id="PEN07897.1"/>
    </source>
</evidence>
<dbReference type="Pfam" id="PF06325">
    <property type="entry name" value="PrmA"/>
    <property type="match status" value="1"/>
</dbReference>
<dbReference type="CDD" id="cd02440">
    <property type="entry name" value="AdoMet_MTases"/>
    <property type="match status" value="1"/>
</dbReference>
<dbReference type="PANTHER" id="PTHR43648">
    <property type="entry name" value="ELECTRON TRANSFER FLAVOPROTEIN BETA SUBUNIT LYSINE METHYLTRANSFERASE"/>
    <property type="match status" value="1"/>
</dbReference>
<keyword evidence="5 6" id="KW-0949">S-adenosyl-L-methionine</keyword>
<keyword evidence="4 6" id="KW-0808">Transferase</keyword>
<evidence type="ECO:0000256" key="2">
    <source>
        <dbReference type="ARBA" id="ARBA00022490"/>
    </source>
</evidence>
<name>A0A2H3NYL5_9BACT</name>
<keyword evidence="7" id="KW-0689">Ribosomal protein</keyword>